<evidence type="ECO:0000313" key="2">
    <source>
        <dbReference type="Proteomes" id="UP000007841"/>
    </source>
</evidence>
<keyword evidence="2" id="KW-1185">Reference proteome</keyword>
<dbReference type="RefSeq" id="YP_005228818.1">
    <property type="nucleotide sequence ID" value="NC_016845.1"/>
</dbReference>
<dbReference type="PROSITE" id="PS51257">
    <property type="entry name" value="PROKAR_LIPOPROTEIN"/>
    <property type="match status" value="1"/>
</dbReference>
<dbReference type="KEGG" id="kpm:KPHS_45180"/>
<organism evidence="1 2">
    <name type="scientific">Klebsiella pneumoniae subsp. pneumoniae (strain HS11286)</name>
    <dbReference type="NCBI Taxonomy" id="1125630"/>
    <lineage>
        <taxon>Bacteria</taxon>
        <taxon>Pseudomonadati</taxon>
        <taxon>Pseudomonadota</taxon>
        <taxon>Gammaproteobacteria</taxon>
        <taxon>Enterobacterales</taxon>
        <taxon>Enterobacteriaceae</taxon>
        <taxon>Klebsiella/Raoultella group</taxon>
        <taxon>Klebsiella</taxon>
        <taxon>Klebsiella pneumoniae complex</taxon>
    </lineage>
</organism>
<dbReference type="STRING" id="1125630.KPHS_45180"/>
<dbReference type="NCBIfam" id="TIGR03748">
    <property type="entry name" value="conj_PilL"/>
    <property type="match status" value="1"/>
</dbReference>
<dbReference type="GeneID" id="11849571"/>
<dbReference type="RefSeq" id="WP_004150894.1">
    <property type="nucleotide sequence ID" value="NC_016845.1"/>
</dbReference>
<protein>
    <submittedName>
        <fullName evidence="1">Type IV B pilus protein</fullName>
    </submittedName>
</protein>
<dbReference type="Proteomes" id="UP000007841">
    <property type="component" value="Chromosome"/>
</dbReference>
<dbReference type="EMBL" id="CP003200">
    <property type="protein sequence ID" value="AEW63216.1"/>
    <property type="molecule type" value="Genomic_DNA"/>
</dbReference>
<dbReference type="PATRIC" id="fig|1125630.4.peg.4413"/>
<reference evidence="1 2" key="1">
    <citation type="journal article" date="2012" name="J. Bacteriol.">
        <title>Complete genome sequence of Klebsiella pneumoniae subsp. pneumoniae HS11286, a multidrug-resistant strain isolated from human sputum.</title>
        <authorList>
            <person name="Liu P."/>
            <person name="Li P."/>
            <person name="Jiang X."/>
            <person name="Bi D."/>
            <person name="Xie Y."/>
            <person name="Tai C."/>
            <person name="Deng Z."/>
            <person name="Rajakumar K."/>
            <person name="Ou H.Y."/>
        </authorList>
    </citation>
    <scope>NUCLEOTIDE SEQUENCE [LARGE SCALE GENOMIC DNA]</scope>
    <source>
        <strain evidence="1 2">HS11286</strain>
    </source>
</reference>
<dbReference type="InterPro" id="IPR022260">
    <property type="entry name" value="Integr_conj_element_PilL"/>
</dbReference>
<sequence length="189" mass="20694">MKYHRYLLCVIGVIVIGGCAPKQKLQQPALSLSSTLNSNVQSAADDVYQRENAPQVVRYDRYLLVSTDPSAAQRAPLEQIIDIRIPASLTPTVADAMRYALKQSGYSLCAVTSSNAVLYNQSLPAVHYQLGPMRLNTALQVMAGSAWQLEADDVQRIVCHSLRDGYQLPKAETSPSRFLTKPTLKGNAS</sequence>
<evidence type="ECO:0000313" key="1">
    <source>
        <dbReference type="EMBL" id="AEW63216.1"/>
    </source>
</evidence>
<gene>
    <name evidence="1" type="ordered locus">KPHS_45180</name>
</gene>
<dbReference type="HOGENOM" id="CLU_068440_1_0_6"/>
<accession>A0A0H3GYG0</accession>
<dbReference type="AlphaFoldDB" id="A0A0H3GYG0"/>
<proteinExistence type="predicted"/>
<name>A0A0H3GYG0_KLEPH</name>